<organism evidence="2 3">
    <name type="scientific">Pseudomonas violetae</name>
    <dbReference type="NCBI Taxonomy" id="2915813"/>
    <lineage>
        <taxon>Bacteria</taxon>
        <taxon>Pseudomonadati</taxon>
        <taxon>Pseudomonadota</taxon>
        <taxon>Gammaproteobacteria</taxon>
        <taxon>Pseudomonadales</taxon>
        <taxon>Pseudomonadaceae</taxon>
        <taxon>Pseudomonas</taxon>
    </lineage>
</organism>
<accession>A0ABT0ESS3</accession>
<evidence type="ECO:0000313" key="3">
    <source>
        <dbReference type="Proteomes" id="UP001299876"/>
    </source>
</evidence>
<dbReference type="RefSeq" id="WP_247286013.1">
    <property type="nucleotide sequence ID" value="NZ_JAKNRW010000001.1"/>
</dbReference>
<comment type="caution">
    <text evidence="2">The sequence shown here is derived from an EMBL/GenBank/DDBJ whole genome shotgun (WGS) entry which is preliminary data.</text>
</comment>
<dbReference type="InterPro" id="IPR056133">
    <property type="entry name" value="DUF7716"/>
</dbReference>
<feature type="domain" description="DUF7716" evidence="1">
    <location>
        <begin position="30"/>
        <end position="115"/>
    </location>
</feature>
<gene>
    <name evidence="2" type="ORF">L9059_01010</name>
</gene>
<dbReference type="Pfam" id="PF24832">
    <property type="entry name" value="DUF7716"/>
    <property type="match status" value="1"/>
</dbReference>
<dbReference type="Proteomes" id="UP001299876">
    <property type="component" value="Unassembled WGS sequence"/>
</dbReference>
<name>A0ABT0ESS3_9PSED</name>
<keyword evidence="3" id="KW-1185">Reference proteome</keyword>
<protein>
    <recommendedName>
        <fullName evidence="1">DUF7716 domain-containing protein</fullName>
    </recommendedName>
</protein>
<dbReference type="EMBL" id="JAKNRW010000001">
    <property type="protein sequence ID" value="MCK1788792.1"/>
    <property type="molecule type" value="Genomic_DNA"/>
</dbReference>
<sequence length="225" mass="25294">MLLLLSLRDVIEALAACGSNNDVWNRYSWVYVKDGAPLIEARFYLSSPDEESNSVPGENGEEMPAFAVAHGLSYCLEAADFVDVLSVQKRQQPLSQLEDYAAALDHYAERDAFLDRGEFYSGRCVDQQPLPGISRDLFPEYDLQMGTCPGDRIRDAARVIAKLLHISVADALERCRRLPVILGERTDSQERVRIETQFNALSLPLQITTHWPLAWLPGVDPKESR</sequence>
<reference evidence="2 3" key="1">
    <citation type="submission" date="2022-02" db="EMBL/GenBank/DDBJ databases">
        <title>Comparative genomics of the first Antarctic Pseudomonas spp. capable of biotransforming 2,4,6-Trinitrotoluene.</title>
        <authorList>
            <person name="Cabrera M.A."/>
            <person name="Marquez S.L."/>
            <person name="Perez-Donoso J.M."/>
        </authorList>
    </citation>
    <scope>NUCLEOTIDE SEQUENCE [LARGE SCALE GENOMIC DNA]</scope>
    <source>
        <strain evidence="2 3">TNT19</strain>
    </source>
</reference>
<evidence type="ECO:0000259" key="1">
    <source>
        <dbReference type="Pfam" id="PF24832"/>
    </source>
</evidence>
<proteinExistence type="predicted"/>
<evidence type="ECO:0000313" key="2">
    <source>
        <dbReference type="EMBL" id="MCK1788792.1"/>
    </source>
</evidence>